<name>A0ACB8TFM3_9AGAM</name>
<keyword evidence="2" id="KW-1185">Reference proteome</keyword>
<protein>
    <submittedName>
        <fullName evidence="1">Peroxisomal acyl-CoA-dehydrogenase</fullName>
    </submittedName>
</protein>
<evidence type="ECO:0000313" key="1">
    <source>
        <dbReference type="EMBL" id="KAI0067191.1"/>
    </source>
</evidence>
<sequence length="515" mass="57177">MAAQAKEFTREEHNKEGDLWVVIDAKVFDLSRFANLHPGGKAVLLNDDIPGQDATEAFYGLHRHEVLERPQYARLQIGTIRGEESTITGRVAGAISKVPYAEPTWLADGFSSPYYSDNHKKFQKEMRKFFDEHVYADAQAREADGKRPSQEVFDKMAEVNLHAMRLGPGKHLKGLTLFNGLVKPEEFDYFHELIITQELVRTGARGYGDGLLGGKVIGLPPVLNFGSEELKKKIVPEVFAGKKFISLAISEAHAGSDVMGLQTTAVKSADGKEWIINGEKKWITNGHFADYFTTGCKTDEGLTVILVPRTEGVSTKPIKTSYSPTAGTAYITYDNVRVPVENTLGPEGGGIFVILSNFNHERWVMCAASARSQRMIVEECLKWISQRKAFGKPLSSQAVIRSKIAQMIARAESTQAWLENITYQMNNMSYKEQSTKLAGQIAFLKMYSTRCAQETAKDAVQIFGGRGITQTGMGRFIEHYHRTVPFDALLGGAEDVLADLGVRQAMRAMPKNARL</sequence>
<gene>
    <name evidence="1" type="ORF">BV25DRAFT_1987644</name>
</gene>
<reference evidence="1" key="2">
    <citation type="journal article" date="2022" name="New Phytol.">
        <title>Evolutionary transition to the ectomycorrhizal habit in the genomes of a hyperdiverse lineage of mushroom-forming fungi.</title>
        <authorList>
            <person name="Looney B."/>
            <person name="Miyauchi S."/>
            <person name="Morin E."/>
            <person name="Drula E."/>
            <person name="Courty P.E."/>
            <person name="Kohler A."/>
            <person name="Kuo A."/>
            <person name="LaButti K."/>
            <person name="Pangilinan J."/>
            <person name="Lipzen A."/>
            <person name="Riley R."/>
            <person name="Andreopoulos W."/>
            <person name="He G."/>
            <person name="Johnson J."/>
            <person name="Nolan M."/>
            <person name="Tritt A."/>
            <person name="Barry K.W."/>
            <person name="Grigoriev I.V."/>
            <person name="Nagy L.G."/>
            <person name="Hibbett D."/>
            <person name="Henrissat B."/>
            <person name="Matheny P.B."/>
            <person name="Labbe J."/>
            <person name="Martin F.M."/>
        </authorList>
    </citation>
    <scope>NUCLEOTIDE SEQUENCE</scope>
    <source>
        <strain evidence="1">HHB10654</strain>
    </source>
</reference>
<dbReference type="Proteomes" id="UP000814140">
    <property type="component" value="Unassembled WGS sequence"/>
</dbReference>
<organism evidence="1 2">
    <name type="scientific">Artomyces pyxidatus</name>
    <dbReference type="NCBI Taxonomy" id="48021"/>
    <lineage>
        <taxon>Eukaryota</taxon>
        <taxon>Fungi</taxon>
        <taxon>Dikarya</taxon>
        <taxon>Basidiomycota</taxon>
        <taxon>Agaricomycotina</taxon>
        <taxon>Agaricomycetes</taxon>
        <taxon>Russulales</taxon>
        <taxon>Auriscalpiaceae</taxon>
        <taxon>Artomyces</taxon>
    </lineage>
</organism>
<evidence type="ECO:0000313" key="2">
    <source>
        <dbReference type="Proteomes" id="UP000814140"/>
    </source>
</evidence>
<comment type="caution">
    <text evidence="1">The sequence shown here is derived from an EMBL/GenBank/DDBJ whole genome shotgun (WGS) entry which is preliminary data.</text>
</comment>
<proteinExistence type="predicted"/>
<reference evidence="1" key="1">
    <citation type="submission" date="2021-03" db="EMBL/GenBank/DDBJ databases">
        <authorList>
            <consortium name="DOE Joint Genome Institute"/>
            <person name="Ahrendt S."/>
            <person name="Looney B.P."/>
            <person name="Miyauchi S."/>
            <person name="Morin E."/>
            <person name="Drula E."/>
            <person name="Courty P.E."/>
            <person name="Chicoki N."/>
            <person name="Fauchery L."/>
            <person name="Kohler A."/>
            <person name="Kuo A."/>
            <person name="Labutti K."/>
            <person name="Pangilinan J."/>
            <person name="Lipzen A."/>
            <person name="Riley R."/>
            <person name="Andreopoulos W."/>
            <person name="He G."/>
            <person name="Johnson J."/>
            <person name="Barry K.W."/>
            <person name="Grigoriev I.V."/>
            <person name="Nagy L."/>
            <person name="Hibbett D."/>
            <person name="Henrissat B."/>
            <person name="Matheny P.B."/>
            <person name="Labbe J."/>
            <person name="Martin F."/>
        </authorList>
    </citation>
    <scope>NUCLEOTIDE SEQUENCE</scope>
    <source>
        <strain evidence="1">HHB10654</strain>
    </source>
</reference>
<accession>A0ACB8TFM3</accession>
<dbReference type="EMBL" id="MU277190">
    <property type="protein sequence ID" value="KAI0067191.1"/>
    <property type="molecule type" value="Genomic_DNA"/>
</dbReference>